<protein>
    <submittedName>
        <fullName evidence="1">Uncharacterized protein</fullName>
    </submittedName>
</protein>
<dbReference type="Proteomes" id="UP000004849">
    <property type="component" value="Unassembled WGS sequence"/>
</dbReference>
<proteinExistence type="predicted"/>
<name>B6W514_9BACT</name>
<evidence type="ECO:0000313" key="1">
    <source>
        <dbReference type="EMBL" id="EEB22878.1"/>
    </source>
</evidence>
<dbReference type="EMBL" id="ABWZ01000083">
    <property type="protein sequence ID" value="EEB22878.1"/>
    <property type="molecule type" value="Genomic_DNA"/>
</dbReference>
<accession>B6W514</accession>
<sequence length="40" mass="4354">MNSPSVKLCLTLQPHSSASGKPRGGIRFVVGAKLWQYILL</sequence>
<gene>
    <name evidence="1" type="ORF">BACDOR_04665</name>
</gene>
<reference evidence="1 2" key="1">
    <citation type="submission" date="2008-10" db="EMBL/GenBank/DDBJ databases">
        <title>Draft genome sequence of Bacteroides dorei (DSM 17855).</title>
        <authorList>
            <person name="Sudarsanam P."/>
            <person name="Ley R."/>
            <person name="Guruge J."/>
            <person name="Turnbaugh P.J."/>
            <person name="Mahowald M."/>
            <person name="Liep D."/>
            <person name="Gordon J."/>
        </authorList>
    </citation>
    <scope>NUCLEOTIDE SEQUENCE [LARGE SCALE GENOMIC DNA]</scope>
    <source>
        <strain evidence="1 2">DSM 17855</strain>
    </source>
</reference>
<evidence type="ECO:0000313" key="2">
    <source>
        <dbReference type="Proteomes" id="UP000004849"/>
    </source>
</evidence>
<organism evidence="1 2">
    <name type="scientific">Phocaeicola dorei DSM 17855</name>
    <dbReference type="NCBI Taxonomy" id="483217"/>
    <lineage>
        <taxon>Bacteria</taxon>
        <taxon>Pseudomonadati</taxon>
        <taxon>Bacteroidota</taxon>
        <taxon>Bacteroidia</taxon>
        <taxon>Bacteroidales</taxon>
        <taxon>Bacteroidaceae</taxon>
        <taxon>Phocaeicola</taxon>
    </lineage>
</organism>
<reference evidence="1 2" key="2">
    <citation type="submission" date="2008-10" db="EMBL/GenBank/DDBJ databases">
        <authorList>
            <person name="Fulton L."/>
            <person name="Clifton S."/>
            <person name="Fulton B."/>
            <person name="Xu J."/>
            <person name="Minx P."/>
            <person name="Pepin K.H."/>
            <person name="Johnson M."/>
            <person name="Thiruvilangam P."/>
            <person name="Bhonagiri V."/>
            <person name="Nash W.E."/>
            <person name="Mardis E.R."/>
            <person name="Wilson R.K."/>
        </authorList>
    </citation>
    <scope>NUCLEOTIDE SEQUENCE [LARGE SCALE GENOMIC DNA]</scope>
    <source>
        <strain evidence="1 2">DSM 17855</strain>
    </source>
</reference>
<dbReference type="HOGENOM" id="CLU_3284788_0_0_10"/>
<dbReference type="AlphaFoldDB" id="B6W514"/>